<dbReference type="Gene3D" id="1.20.1540.10">
    <property type="entry name" value="Rhomboid-like"/>
    <property type="match status" value="1"/>
</dbReference>
<keyword evidence="4 9" id="KW-0812">Transmembrane</keyword>
<keyword evidence="6 9" id="KW-1133">Transmembrane helix</keyword>
<reference evidence="11" key="1">
    <citation type="submission" date="2020-01" db="EMBL/GenBank/DDBJ databases">
        <title>Development of genomics and gene disruption for Polysphondylium violaceum indicates a role for the polyketide synthase stlB in stalk morphogenesis.</title>
        <authorList>
            <person name="Narita B."/>
            <person name="Kawabe Y."/>
            <person name="Kin K."/>
            <person name="Saito T."/>
            <person name="Gibbs R."/>
            <person name="Kuspa A."/>
            <person name="Muzny D."/>
            <person name="Queller D."/>
            <person name="Richards S."/>
            <person name="Strassman J."/>
            <person name="Sucgang R."/>
            <person name="Worley K."/>
            <person name="Schaap P."/>
        </authorList>
    </citation>
    <scope>NUCLEOTIDE SEQUENCE</scope>
    <source>
        <strain evidence="11">QSvi11</strain>
    </source>
</reference>
<evidence type="ECO:0000256" key="7">
    <source>
        <dbReference type="ARBA" id="ARBA00023136"/>
    </source>
</evidence>
<evidence type="ECO:0000256" key="3">
    <source>
        <dbReference type="ARBA" id="ARBA00022670"/>
    </source>
</evidence>
<dbReference type="EMBL" id="AJWJ01000106">
    <property type="protein sequence ID" value="KAF2075282.1"/>
    <property type="molecule type" value="Genomic_DNA"/>
</dbReference>
<dbReference type="InterPro" id="IPR035952">
    <property type="entry name" value="Rhomboid-like_sf"/>
</dbReference>
<feature type="transmembrane region" description="Helical" evidence="9">
    <location>
        <begin position="12"/>
        <end position="33"/>
    </location>
</feature>
<feature type="domain" description="Peptidase S54 rhomboid" evidence="10">
    <location>
        <begin position="53"/>
        <end position="194"/>
    </location>
</feature>
<keyword evidence="3" id="KW-0645">Protease</keyword>
<dbReference type="PANTHER" id="PTHR43066:SF1">
    <property type="entry name" value="RHOMBOID PROTEIN 2"/>
    <property type="match status" value="1"/>
</dbReference>
<evidence type="ECO:0000256" key="4">
    <source>
        <dbReference type="ARBA" id="ARBA00022692"/>
    </source>
</evidence>
<dbReference type="Pfam" id="PF01694">
    <property type="entry name" value="Rhomboid"/>
    <property type="match status" value="1"/>
</dbReference>
<dbReference type="AlphaFoldDB" id="A0A8J4PZC3"/>
<feature type="compositionally biased region" description="Polar residues" evidence="8">
    <location>
        <begin position="296"/>
        <end position="306"/>
    </location>
</feature>
<evidence type="ECO:0000313" key="12">
    <source>
        <dbReference type="Proteomes" id="UP000695562"/>
    </source>
</evidence>
<dbReference type="FunFam" id="1.20.1540.10:FF:000008">
    <property type="entry name" value="RHOMBOID-like protein 13"/>
    <property type="match status" value="1"/>
</dbReference>
<dbReference type="PANTHER" id="PTHR43066">
    <property type="entry name" value="RHOMBOID-RELATED PROTEIN"/>
    <property type="match status" value="1"/>
</dbReference>
<name>A0A8J4PZC3_9MYCE</name>
<feature type="transmembrane region" description="Helical" evidence="9">
    <location>
        <begin position="53"/>
        <end position="72"/>
    </location>
</feature>
<sequence>MENVIRDNLLRIPLVTRSFLILCVSLFVLTAGVKVLAVRDVCFSPYYFSSFRHVYTIITSSYFHINALHLLFNMMSFVGLGSNVEKAKCGSLLFLYLVLFFGIFIGFMILGLSYLLFTLGFNTAYYSCHIGLSGIVFALLEIECYGDYNRRLFASINIPSKYYPLVVVIITQIIFPQASLVAHLAGIFVGYLYVNGYLNIMIPSTRLQNIENHGYLQYNGYITLQQNVLPQFDSTSQSTGLPASLSNFTSRVSNVFSSQGRQLGMNNIGDSNNNNTGSSIESIDNSNNEPYVPMTMNYSPSVDMSLNNPNNTNSKDNNNNNLPK</sequence>
<dbReference type="GO" id="GO:0004252">
    <property type="term" value="F:serine-type endopeptidase activity"/>
    <property type="evidence" value="ECO:0007669"/>
    <property type="project" value="InterPro"/>
</dbReference>
<comment type="caution">
    <text evidence="11">The sequence shown here is derived from an EMBL/GenBank/DDBJ whole genome shotgun (WGS) entry which is preliminary data.</text>
</comment>
<gene>
    <name evidence="11" type="ORF">CYY_003411</name>
</gene>
<keyword evidence="12" id="KW-1185">Reference proteome</keyword>
<evidence type="ECO:0000256" key="1">
    <source>
        <dbReference type="ARBA" id="ARBA00004141"/>
    </source>
</evidence>
<evidence type="ECO:0000256" key="9">
    <source>
        <dbReference type="SAM" id="Phobius"/>
    </source>
</evidence>
<protein>
    <recommendedName>
        <fullName evidence="10">Peptidase S54 rhomboid domain-containing protein</fullName>
    </recommendedName>
</protein>
<accession>A0A8J4PZC3</accession>
<evidence type="ECO:0000259" key="10">
    <source>
        <dbReference type="Pfam" id="PF01694"/>
    </source>
</evidence>
<evidence type="ECO:0000256" key="2">
    <source>
        <dbReference type="ARBA" id="ARBA00009045"/>
    </source>
</evidence>
<dbReference type="SUPFAM" id="SSF144091">
    <property type="entry name" value="Rhomboid-like"/>
    <property type="match status" value="1"/>
</dbReference>
<evidence type="ECO:0000256" key="6">
    <source>
        <dbReference type="ARBA" id="ARBA00022989"/>
    </source>
</evidence>
<feature type="compositionally biased region" description="Low complexity" evidence="8">
    <location>
        <begin position="307"/>
        <end position="324"/>
    </location>
</feature>
<dbReference type="Proteomes" id="UP000695562">
    <property type="component" value="Unassembled WGS sequence"/>
</dbReference>
<dbReference type="OrthoDB" id="10257275at2759"/>
<dbReference type="GO" id="GO:0006508">
    <property type="term" value="P:proteolysis"/>
    <property type="evidence" value="ECO:0007669"/>
    <property type="project" value="UniProtKB-KW"/>
</dbReference>
<evidence type="ECO:0000256" key="8">
    <source>
        <dbReference type="SAM" id="MobiDB-lite"/>
    </source>
</evidence>
<feature type="region of interest" description="Disordered" evidence="8">
    <location>
        <begin position="261"/>
        <end position="324"/>
    </location>
</feature>
<feature type="transmembrane region" description="Helical" evidence="9">
    <location>
        <begin position="123"/>
        <end position="142"/>
    </location>
</feature>
<feature type="transmembrane region" description="Helical" evidence="9">
    <location>
        <begin position="162"/>
        <end position="194"/>
    </location>
</feature>
<proteinExistence type="inferred from homology"/>
<evidence type="ECO:0000256" key="5">
    <source>
        <dbReference type="ARBA" id="ARBA00022801"/>
    </source>
</evidence>
<keyword evidence="7 9" id="KW-0472">Membrane</keyword>
<dbReference type="InterPro" id="IPR022764">
    <property type="entry name" value="Peptidase_S54_rhomboid_dom"/>
</dbReference>
<comment type="subcellular location">
    <subcellularLocation>
        <location evidence="1">Membrane</location>
        <topology evidence="1">Multi-pass membrane protein</topology>
    </subcellularLocation>
</comment>
<comment type="similarity">
    <text evidence="2">Belongs to the peptidase S54 family.</text>
</comment>
<evidence type="ECO:0000313" key="11">
    <source>
        <dbReference type="EMBL" id="KAF2075282.1"/>
    </source>
</evidence>
<keyword evidence="5" id="KW-0378">Hydrolase</keyword>
<organism evidence="11 12">
    <name type="scientific">Polysphondylium violaceum</name>
    <dbReference type="NCBI Taxonomy" id="133409"/>
    <lineage>
        <taxon>Eukaryota</taxon>
        <taxon>Amoebozoa</taxon>
        <taxon>Evosea</taxon>
        <taxon>Eumycetozoa</taxon>
        <taxon>Dictyostelia</taxon>
        <taxon>Dictyosteliales</taxon>
        <taxon>Dictyosteliaceae</taxon>
        <taxon>Polysphondylium</taxon>
    </lineage>
</organism>
<feature type="transmembrane region" description="Helical" evidence="9">
    <location>
        <begin position="93"/>
        <end position="117"/>
    </location>
</feature>
<feature type="compositionally biased region" description="Low complexity" evidence="8">
    <location>
        <begin position="264"/>
        <end position="289"/>
    </location>
</feature>
<dbReference type="GO" id="GO:0016020">
    <property type="term" value="C:membrane"/>
    <property type="evidence" value="ECO:0007669"/>
    <property type="project" value="UniProtKB-SubCell"/>
</dbReference>